<dbReference type="SUPFAM" id="SSF47413">
    <property type="entry name" value="lambda repressor-like DNA-binding domains"/>
    <property type="match status" value="1"/>
</dbReference>
<organism evidence="3 4">
    <name type="scientific">Clostridium cochlearium</name>
    <dbReference type="NCBI Taxonomy" id="1494"/>
    <lineage>
        <taxon>Bacteria</taxon>
        <taxon>Bacillati</taxon>
        <taxon>Bacillota</taxon>
        <taxon>Clostridia</taxon>
        <taxon>Eubacteriales</taxon>
        <taxon>Clostridiaceae</taxon>
        <taxon>Clostridium</taxon>
    </lineage>
</organism>
<dbReference type="RefSeq" id="WP_160110516.1">
    <property type="nucleotide sequence ID" value="NZ_JAAZKZ010000049.1"/>
</dbReference>
<evidence type="ECO:0000259" key="2">
    <source>
        <dbReference type="PROSITE" id="PS50943"/>
    </source>
</evidence>
<keyword evidence="1" id="KW-0238">DNA-binding</keyword>
<dbReference type="SMART" id="SM00530">
    <property type="entry name" value="HTH_XRE"/>
    <property type="match status" value="1"/>
</dbReference>
<reference evidence="3 4" key="1">
    <citation type="submission" date="2018-06" db="EMBL/GenBank/DDBJ databases">
        <authorList>
            <consortium name="Pathogen Informatics"/>
            <person name="Doyle S."/>
        </authorList>
    </citation>
    <scope>NUCLEOTIDE SEQUENCE [LARGE SCALE GENOMIC DNA]</scope>
    <source>
        <strain evidence="3 4">NCTC13028</strain>
    </source>
</reference>
<dbReference type="Pfam" id="PF01381">
    <property type="entry name" value="HTH_3"/>
    <property type="match status" value="1"/>
</dbReference>
<evidence type="ECO:0000313" key="3">
    <source>
        <dbReference type="EMBL" id="SQB33189.1"/>
    </source>
</evidence>
<dbReference type="Gene3D" id="1.10.260.40">
    <property type="entry name" value="lambda repressor-like DNA-binding domains"/>
    <property type="match status" value="1"/>
</dbReference>
<dbReference type="EMBL" id="UAWC01000001">
    <property type="protein sequence ID" value="SQB33189.1"/>
    <property type="molecule type" value="Genomic_DNA"/>
</dbReference>
<dbReference type="Proteomes" id="UP000250223">
    <property type="component" value="Unassembled WGS sequence"/>
</dbReference>
<feature type="domain" description="HTH cro/C1-type" evidence="2">
    <location>
        <begin position="8"/>
        <end position="62"/>
    </location>
</feature>
<proteinExistence type="predicted"/>
<dbReference type="InterPro" id="IPR010982">
    <property type="entry name" value="Lambda_DNA-bd_dom_sf"/>
</dbReference>
<dbReference type="AlphaFoldDB" id="A0A2X2Y5E7"/>
<dbReference type="CDD" id="cd00093">
    <property type="entry name" value="HTH_XRE"/>
    <property type="match status" value="1"/>
</dbReference>
<dbReference type="InterPro" id="IPR001387">
    <property type="entry name" value="Cro/C1-type_HTH"/>
</dbReference>
<dbReference type="GO" id="GO:0003677">
    <property type="term" value="F:DNA binding"/>
    <property type="evidence" value="ECO:0007669"/>
    <property type="project" value="UniProtKB-KW"/>
</dbReference>
<dbReference type="PROSITE" id="PS50943">
    <property type="entry name" value="HTH_CROC1"/>
    <property type="match status" value="1"/>
</dbReference>
<accession>A0A2X2Y5E7</accession>
<name>A0A2X2Y5E7_CLOCO</name>
<gene>
    <name evidence="3" type="primary">immR_1</name>
    <name evidence="3" type="ORF">NCTC13028_00202</name>
</gene>
<evidence type="ECO:0000313" key="4">
    <source>
        <dbReference type="Proteomes" id="UP000250223"/>
    </source>
</evidence>
<evidence type="ECO:0000256" key="1">
    <source>
        <dbReference type="ARBA" id="ARBA00023125"/>
    </source>
</evidence>
<sequence length="106" mass="12416">MLTFGERLLLERKKKKLSLEVMAEDLSTTKATLSRYENDLREPKLNFIKKVSDYFNCSADYLLGRTENPMYGNKNTYPYGLTHEQVIKILTSLKEAGFTWQDTKRK</sequence>
<protein>
    <submittedName>
        <fullName evidence="3">Putative transcriptional regulator</fullName>
    </submittedName>
</protein>
<dbReference type="PANTHER" id="PTHR46558:SF14">
    <property type="entry name" value="HTH-TYPE TRANSCRIPTIONAL REGULATOR ANSR"/>
    <property type="match status" value="1"/>
</dbReference>
<dbReference type="PANTHER" id="PTHR46558">
    <property type="entry name" value="TRACRIPTIONAL REGULATORY PROTEIN-RELATED-RELATED"/>
    <property type="match status" value="1"/>
</dbReference>